<dbReference type="Gene3D" id="3.40.50.300">
    <property type="entry name" value="P-loop containing nucleotide triphosphate hydrolases"/>
    <property type="match status" value="1"/>
</dbReference>
<evidence type="ECO:0000313" key="6">
    <source>
        <dbReference type="Proteomes" id="UP000464954"/>
    </source>
</evidence>
<keyword evidence="6" id="KW-1185">Reference proteome</keyword>
<protein>
    <submittedName>
        <fullName evidence="5">Response regulator SirA</fullName>
    </submittedName>
</protein>
<dbReference type="AlphaFoldDB" id="A0A6P1MA79"/>
<feature type="domain" description="ATP-cone" evidence="4">
    <location>
        <begin position="4"/>
        <end position="96"/>
    </location>
</feature>
<dbReference type="InterPro" id="IPR027417">
    <property type="entry name" value="P-loop_NTPase"/>
</dbReference>
<sequence length="444" mass="51272">MSIRQIVKRNGIPVDYDRDRIATAIFKAAASIGGTDRGESERLASIVEQRLESMYGSESPTVEDVQDVVETVLISEGRVNTSRAYISYRTQRAQRRESRADLAASTFNNIPYKKIYDVLCWNLDHGCESVAALNRIIEKKMFGELVAACEKRYLSECRAAASNVLDHIDDIRVIIVAGPSSSGKTTTTIKMMEQLEAEGYVQKAINIDHYFFNLEDHPRDEFGDYDYETPQALDLDLINQHLGQLLAGETIRTPHYDFQTGQRTLEVHEMSLASKEILLIDSLHGLYPDMTAAVPDKNKFRLYIETLGQLRGESGEFMRWADHRLMRRMIRDSWHRNHKPEETITHWHYVRKSELQHIIPYNVSADYLVNSAMPYEIPILKNKLFHYFPDAMAQFKDHPKRQDAYIRAKRVFDLLSPLKTWNEDNIVPCTSHLREFIGGSRYEY</sequence>
<organism evidence="5 6">
    <name type="scientific">Tichowtungia aerotolerans</name>
    <dbReference type="NCBI Taxonomy" id="2697043"/>
    <lineage>
        <taxon>Bacteria</taxon>
        <taxon>Pseudomonadati</taxon>
        <taxon>Kiritimatiellota</taxon>
        <taxon>Tichowtungiia</taxon>
        <taxon>Tichowtungiales</taxon>
        <taxon>Tichowtungiaceae</taxon>
        <taxon>Tichowtungia</taxon>
    </lineage>
</organism>
<evidence type="ECO:0000313" key="5">
    <source>
        <dbReference type="EMBL" id="QHI69993.1"/>
    </source>
</evidence>
<accession>A0A6P1MA79</accession>
<dbReference type="InterPro" id="IPR006083">
    <property type="entry name" value="PRK/URK"/>
</dbReference>
<dbReference type="GO" id="GO:0005524">
    <property type="term" value="F:ATP binding"/>
    <property type="evidence" value="ECO:0007669"/>
    <property type="project" value="UniProtKB-UniRule"/>
</dbReference>
<dbReference type="PANTHER" id="PTHR10285">
    <property type="entry name" value="URIDINE KINASE"/>
    <property type="match status" value="1"/>
</dbReference>
<dbReference type="RefSeq" id="WP_160629172.1">
    <property type="nucleotide sequence ID" value="NZ_CP047593.1"/>
</dbReference>
<evidence type="ECO:0000256" key="2">
    <source>
        <dbReference type="ARBA" id="ARBA00022840"/>
    </source>
</evidence>
<evidence type="ECO:0000256" key="3">
    <source>
        <dbReference type="PROSITE-ProRule" id="PRU00492"/>
    </source>
</evidence>
<proteinExistence type="predicted"/>
<dbReference type="InterPro" id="IPR005144">
    <property type="entry name" value="ATP-cone_dom"/>
</dbReference>
<dbReference type="SUPFAM" id="SSF52540">
    <property type="entry name" value="P-loop containing nucleoside triphosphate hydrolases"/>
    <property type="match status" value="1"/>
</dbReference>
<dbReference type="GO" id="GO:0016301">
    <property type="term" value="F:kinase activity"/>
    <property type="evidence" value="ECO:0007669"/>
    <property type="project" value="InterPro"/>
</dbReference>
<evidence type="ECO:0000259" key="4">
    <source>
        <dbReference type="PROSITE" id="PS51161"/>
    </source>
</evidence>
<gene>
    <name evidence="5" type="ORF">GT409_11210</name>
</gene>
<evidence type="ECO:0000256" key="1">
    <source>
        <dbReference type="ARBA" id="ARBA00022741"/>
    </source>
</evidence>
<name>A0A6P1MA79_9BACT</name>
<dbReference type="KEGG" id="taer:GT409_11210"/>
<dbReference type="Pfam" id="PF03477">
    <property type="entry name" value="ATP-cone"/>
    <property type="match status" value="1"/>
</dbReference>
<keyword evidence="2 3" id="KW-0067">ATP-binding</keyword>
<dbReference type="PROSITE" id="PS51161">
    <property type="entry name" value="ATP_CONE"/>
    <property type="match status" value="1"/>
</dbReference>
<reference evidence="5 6" key="1">
    <citation type="submission" date="2020-01" db="EMBL/GenBank/DDBJ databases">
        <title>Ponticoccus aerotolerans gen. nov., sp. nov., an anaerobic bacterium and proposal of Ponticoccusceae fam. nov., Ponticoccusles ord. nov. and Ponticoccuse classis nov. in the phylum Kiritimatiellaeota.</title>
        <authorList>
            <person name="Zhou L.Y."/>
            <person name="Du Z.J."/>
        </authorList>
    </citation>
    <scope>NUCLEOTIDE SEQUENCE [LARGE SCALE GENOMIC DNA]</scope>
    <source>
        <strain evidence="5 6">S-5007</strain>
    </source>
</reference>
<dbReference type="Pfam" id="PF00485">
    <property type="entry name" value="PRK"/>
    <property type="match status" value="1"/>
</dbReference>
<keyword evidence="1 3" id="KW-0547">Nucleotide-binding</keyword>
<dbReference type="Proteomes" id="UP000464954">
    <property type="component" value="Chromosome"/>
</dbReference>
<dbReference type="EMBL" id="CP047593">
    <property type="protein sequence ID" value="QHI69993.1"/>
    <property type="molecule type" value="Genomic_DNA"/>
</dbReference>